<dbReference type="STRING" id="408657.SAMN04487995_2468"/>
<name>A0A1H6TX91_9BACT</name>
<sequence length="73" mass="8660">MSTPPRKYYSIAEYLDIERDTDYKSEYHKGEIFTMAWAGHNQNRIVENLSIEIGGVFKEAVKDIFQRPTYSYF</sequence>
<dbReference type="AlphaFoldDB" id="A0A1H6TX91"/>
<dbReference type="Gene3D" id="3.90.1570.10">
    <property type="entry name" value="tt1808, chain A"/>
    <property type="match status" value="1"/>
</dbReference>
<dbReference type="RefSeq" id="WP_090335429.1">
    <property type="nucleotide sequence ID" value="NZ_FNXY01000003.1"/>
</dbReference>
<evidence type="ECO:0000313" key="2">
    <source>
        <dbReference type="Proteomes" id="UP000199532"/>
    </source>
</evidence>
<reference evidence="1 2" key="1">
    <citation type="submission" date="2016-10" db="EMBL/GenBank/DDBJ databases">
        <authorList>
            <person name="de Groot N.N."/>
        </authorList>
    </citation>
    <scope>NUCLEOTIDE SEQUENCE [LARGE SCALE GENOMIC DNA]</scope>
    <source>
        <strain evidence="1 2">DSM 19938</strain>
    </source>
</reference>
<dbReference type="GO" id="GO:0004519">
    <property type="term" value="F:endonuclease activity"/>
    <property type="evidence" value="ECO:0007669"/>
    <property type="project" value="UniProtKB-KW"/>
</dbReference>
<dbReference type="InterPro" id="IPR012296">
    <property type="entry name" value="Nuclease_put_TT1808"/>
</dbReference>
<dbReference type="Proteomes" id="UP000199532">
    <property type="component" value="Unassembled WGS sequence"/>
</dbReference>
<accession>A0A1H6TX91</accession>
<keyword evidence="1" id="KW-0378">Hydrolase</keyword>
<dbReference type="EMBL" id="FNXY01000003">
    <property type="protein sequence ID" value="SEI84649.1"/>
    <property type="molecule type" value="Genomic_DNA"/>
</dbReference>
<protein>
    <submittedName>
        <fullName evidence="1">Putative restriction endonuclease</fullName>
    </submittedName>
</protein>
<gene>
    <name evidence="1" type="ORF">SAMN04487995_2468</name>
</gene>
<keyword evidence="2" id="KW-1185">Reference proteome</keyword>
<keyword evidence="1" id="KW-0255">Endonuclease</keyword>
<proteinExistence type="predicted"/>
<keyword evidence="1" id="KW-0540">Nuclease</keyword>
<dbReference type="OrthoDB" id="668969at2"/>
<evidence type="ECO:0000313" key="1">
    <source>
        <dbReference type="EMBL" id="SEI84649.1"/>
    </source>
</evidence>
<organism evidence="1 2">
    <name type="scientific">Dyadobacter koreensis</name>
    <dbReference type="NCBI Taxonomy" id="408657"/>
    <lineage>
        <taxon>Bacteria</taxon>
        <taxon>Pseudomonadati</taxon>
        <taxon>Bacteroidota</taxon>
        <taxon>Cytophagia</taxon>
        <taxon>Cytophagales</taxon>
        <taxon>Spirosomataceae</taxon>
        <taxon>Dyadobacter</taxon>
    </lineage>
</organism>